<dbReference type="Pfam" id="PF12867">
    <property type="entry name" value="DinB_2"/>
    <property type="match status" value="1"/>
</dbReference>
<comment type="similarity">
    <text evidence="5">Belongs to the metal hydrolase YfiT family.</text>
</comment>
<dbReference type="EC" id="3.-.-.-" evidence="5"/>
<proteinExistence type="inferred from homology"/>
<dbReference type="EMBL" id="CP002207">
    <property type="protein sequence ID" value="ADP31311.1"/>
    <property type="molecule type" value="Genomic_DNA"/>
</dbReference>
<feature type="binding site" evidence="5">
    <location>
        <position position="160"/>
    </location>
    <ligand>
        <name>Zn(2+)</name>
        <dbReference type="ChEBI" id="CHEBI:29105"/>
    </ligand>
</feature>
<comment type="subunit">
    <text evidence="5">Homodimer.</text>
</comment>
<dbReference type="GO" id="GO:0016787">
    <property type="term" value="F:hydrolase activity"/>
    <property type="evidence" value="ECO:0007669"/>
    <property type="project" value="UniProtKB-KW"/>
</dbReference>
<feature type="binding site" evidence="5">
    <location>
        <position position="67"/>
    </location>
    <ligand>
        <name>Zn(2+)</name>
        <dbReference type="ChEBI" id="CHEBI:29105"/>
    </ligand>
</feature>
<keyword evidence="3 5" id="KW-0378">Hydrolase</keyword>
<feature type="binding site" evidence="5">
    <location>
        <position position="164"/>
    </location>
    <ligand>
        <name>Zn(2+)</name>
        <dbReference type="ChEBI" id="CHEBI:29105"/>
    </ligand>
</feature>
<sequence>MNKDNLSYPIGEYEPKEYISDEQKTEWIKALEEAPALLQNAIGGLTDNQLDTPYRPGGWTVRQVVHHLADSHMNSYIRFKLSLTEETPAIRPYDEKGWAALADSKTADPSGSLSLLKALHGRWTALLRSMTDEQFKRSFYHPDTKQSITLENALGLYVWHSHHHIAHITGLAGRMGWN</sequence>
<dbReference type="RefSeq" id="WP_004430564.1">
    <property type="nucleotide sequence ID" value="NC_014639.1"/>
</dbReference>
<dbReference type="SUPFAM" id="SSF109854">
    <property type="entry name" value="DinB/YfiT-like putative metalloenzymes"/>
    <property type="match status" value="1"/>
</dbReference>
<evidence type="ECO:0000313" key="8">
    <source>
        <dbReference type="Proteomes" id="UP000006867"/>
    </source>
</evidence>
<evidence type="ECO:0000256" key="1">
    <source>
        <dbReference type="ARBA" id="ARBA00022490"/>
    </source>
</evidence>
<dbReference type="InterPro" id="IPR023774">
    <property type="entry name" value="Put_metal_dep_hydrolase_YfiT"/>
</dbReference>
<comment type="subcellular location">
    <subcellularLocation>
        <location evidence="5">Cytoplasm</location>
    </subcellularLocation>
</comment>
<organism evidence="7 8">
    <name type="scientific">Bacillus atrophaeus (strain 1942)</name>
    <dbReference type="NCBI Taxonomy" id="720555"/>
    <lineage>
        <taxon>Bacteria</taxon>
        <taxon>Bacillati</taxon>
        <taxon>Bacillota</taxon>
        <taxon>Bacilli</taxon>
        <taxon>Bacillales</taxon>
        <taxon>Bacillaceae</taxon>
        <taxon>Bacillus</taxon>
    </lineage>
</organism>
<feature type="domain" description="DinB-like" evidence="6">
    <location>
        <begin position="30"/>
        <end position="168"/>
    </location>
</feature>
<evidence type="ECO:0000259" key="6">
    <source>
        <dbReference type="Pfam" id="PF12867"/>
    </source>
</evidence>
<protein>
    <recommendedName>
        <fullName evidence="5">Putative metal-dependent hydrolase BATR1942_01765</fullName>
        <ecNumber evidence="5">3.-.-.-</ecNumber>
    </recommendedName>
</protein>
<keyword evidence="1 5" id="KW-0963">Cytoplasm</keyword>
<evidence type="ECO:0000256" key="5">
    <source>
        <dbReference type="HAMAP-Rule" id="MF_01256"/>
    </source>
</evidence>
<evidence type="ECO:0000313" key="7">
    <source>
        <dbReference type="EMBL" id="ADP31311.1"/>
    </source>
</evidence>
<comment type="cofactor">
    <cofactor evidence="5">
        <name>Zn(2+)</name>
        <dbReference type="ChEBI" id="CHEBI:29105"/>
    </cofactor>
    <text evidence="5">Binds 1 zinc ion per subunit.</text>
</comment>
<keyword evidence="2 5" id="KW-0479">Metal-binding</keyword>
<evidence type="ECO:0000256" key="3">
    <source>
        <dbReference type="ARBA" id="ARBA00022801"/>
    </source>
</evidence>
<dbReference type="Proteomes" id="UP000006867">
    <property type="component" value="Chromosome"/>
</dbReference>
<gene>
    <name evidence="7" type="ordered locus">BATR1942_01765</name>
</gene>
<comment type="function">
    <text evidence="5">Possible metal-dependent hydrolase.</text>
</comment>
<keyword evidence="8" id="KW-1185">Reference proteome</keyword>
<keyword evidence="4 5" id="KW-0862">Zinc</keyword>
<reference evidence="7 8" key="1">
    <citation type="journal article" date="2011" name="Front. Microbiol.">
        <title>Genomic signatures of strain selection and enhancement in Bacillus atrophaeus var. globigii, a historical biowarfare simulant.</title>
        <authorList>
            <person name="Gibbons H.S."/>
            <person name="Broomall S.M."/>
            <person name="McNew L.A."/>
            <person name="Daligault H."/>
            <person name="Chapman C."/>
            <person name="Bruce D."/>
            <person name="Karavis M."/>
            <person name="Krepps M."/>
            <person name="McGregor P.A."/>
            <person name="Hong C."/>
            <person name="Park K.H."/>
            <person name="Akmal A."/>
            <person name="Feldman A."/>
            <person name="Lin J.S."/>
            <person name="Chang W.E."/>
            <person name="Higgs B.W."/>
            <person name="Demirev P."/>
            <person name="Lindquist J."/>
            <person name="Liem A."/>
            <person name="Fochler E."/>
            <person name="Read T.D."/>
            <person name="Tapia R."/>
            <person name="Johnson S."/>
            <person name="Bishop-Lilly K.A."/>
            <person name="Detter C."/>
            <person name="Han C."/>
            <person name="Sozhamannan S."/>
            <person name="Rosenzweig C.N."/>
            <person name="Skowronski E.W."/>
        </authorList>
    </citation>
    <scope>NUCLEOTIDE SEQUENCE [LARGE SCALE GENOMIC DNA]</scope>
    <source>
        <strain evidence="7 8">1942</strain>
    </source>
</reference>
<evidence type="ECO:0000256" key="2">
    <source>
        <dbReference type="ARBA" id="ARBA00022723"/>
    </source>
</evidence>
<dbReference type="NCBIfam" id="NF009807">
    <property type="entry name" value="PRK13291.1"/>
    <property type="match status" value="1"/>
</dbReference>
<dbReference type="InterPro" id="IPR024775">
    <property type="entry name" value="DinB-like"/>
</dbReference>
<dbReference type="HAMAP" id="MF_01256">
    <property type="entry name" value="YfiT_hydrol"/>
    <property type="match status" value="1"/>
</dbReference>
<accession>A0ABM5LU35</accession>
<dbReference type="InterPro" id="IPR034660">
    <property type="entry name" value="DinB/YfiT-like"/>
</dbReference>
<dbReference type="Gene3D" id="1.20.120.450">
    <property type="entry name" value="dinb family like domain"/>
    <property type="match status" value="1"/>
</dbReference>
<name>A0ABM5LU35_BACA1</name>
<evidence type="ECO:0000256" key="4">
    <source>
        <dbReference type="ARBA" id="ARBA00022833"/>
    </source>
</evidence>